<dbReference type="EMBL" id="JAHHUM010002796">
    <property type="protein sequence ID" value="KAK5600758.1"/>
    <property type="molecule type" value="Genomic_DNA"/>
</dbReference>
<gene>
    <name evidence="1" type="ORF">CRENBAI_010611</name>
</gene>
<proteinExistence type="predicted"/>
<reference evidence="1 2" key="1">
    <citation type="submission" date="2021-06" db="EMBL/GenBank/DDBJ databases">
        <authorList>
            <person name="Palmer J.M."/>
        </authorList>
    </citation>
    <scope>NUCLEOTIDE SEQUENCE [LARGE SCALE GENOMIC DNA]</scope>
    <source>
        <strain evidence="1 2">MEX-2019</strain>
        <tissue evidence="1">Muscle</tissue>
    </source>
</reference>
<keyword evidence="2" id="KW-1185">Reference proteome</keyword>
<dbReference type="Proteomes" id="UP001311232">
    <property type="component" value="Unassembled WGS sequence"/>
</dbReference>
<organism evidence="1 2">
    <name type="scientific">Crenichthys baileyi</name>
    <name type="common">White River springfish</name>
    <dbReference type="NCBI Taxonomy" id="28760"/>
    <lineage>
        <taxon>Eukaryota</taxon>
        <taxon>Metazoa</taxon>
        <taxon>Chordata</taxon>
        <taxon>Craniata</taxon>
        <taxon>Vertebrata</taxon>
        <taxon>Euteleostomi</taxon>
        <taxon>Actinopterygii</taxon>
        <taxon>Neopterygii</taxon>
        <taxon>Teleostei</taxon>
        <taxon>Neoteleostei</taxon>
        <taxon>Acanthomorphata</taxon>
        <taxon>Ovalentaria</taxon>
        <taxon>Atherinomorphae</taxon>
        <taxon>Cyprinodontiformes</taxon>
        <taxon>Goodeidae</taxon>
        <taxon>Crenichthys</taxon>
    </lineage>
</organism>
<sequence length="168" mass="19090">MENDHVPCFTVCPWHGLAVGDVVVYVQRNLHVDDVNLWSDMDKGGELRAFKMEDVASVELDAGLSVVFVRLLDPQDVSYHCIGCKNFYRVLFANNVSGDTLIQRVYDHTQILTLSMAFVQIQYMICHTVSKDFEECDISGGPVRAHDKERDERSVCNRQHAPRGIQMT</sequence>
<evidence type="ECO:0000313" key="1">
    <source>
        <dbReference type="EMBL" id="KAK5600758.1"/>
    </source>
</evidence>
<accession>A0AAV9QTE6</accession>
<evidence type="ECO:0000313" key="2">
    <source>
        <dbReference type="Proteomes" id="UP001311232"/>
    </source>
</evidence>
<protein>
    <submittedName>
        <fullName evidence="1">Uncharacterized protein</fullName>
    </submittedName>
</protein>
<name>A0AAV9QTE6_9TELE</name>
<comment type="caution">
    <text evidence="1">The sequence shown here is derived from an EMBL/GenBank/DDBJ whole genome shotgun (WGS) entry which is preliminary data.</text>
</comment>
<dbReference type="AlphaFoldDB" id="A0AAV9QTE6"/>